<organism evidence="2 3">
    <name type="scientific">Sphagnurus paluster</name>
    <dbReference type="NCBI Taxonomy" id="117069"/>
    <lineage>
        <taxon>Eukaryota</taxon>
        <taxon>Fungi</taxon>
        <taxon>Dikarya</taxon>
        <taxon>Basidiomycota</taxon>
        <taxon>Agaricomycotina</taxon>
        <taxon>Agaricomycetes</taxon>
        <taxon>Agaricomycetidae</taxon>
        <taxon>Agaricales</taxon>
        <taxon>Tricholomatineae</taxon>
        <taxon>Lyophyllaceae</taxon>
        <taxon>Sphagnurus</taxon>
    </lineage>
</organism>
<proteinExistence type="inferred from homology"/>
<sequence length="95" mass="10759">LCDYRSVTPEDTFPVTKIYPKFKGETLGVQYNPSQEWKFFHGVTPDEAILIKCFDSIEDGSVAVFTPHTAFEDPNTPTGTPPRQSIELRALVFYD</sequence>
<keyword evidence="3" id="KW-1185">Reference proteome</keyword>
<gene>
    <name evidence="2" type="ORF">H0H81_009298</name>
</gene>
<dbReference type="PANTHER" id="PTHR34598">
    <property type="entry name" value="BLL6449 PROTEIN"/>
    <property type="match status" value="1"/>
</dbReference>
<dbReference type="InterPro" id="IPR044053">
    <property type="entry name" value="AsaB-like"/>
</dbReference>
<evidence type="ECO:0000256" key="1">
    <source>
        <dbReference type="ARBA" id="ARBA00023604"/>
    </source>
</evidence>
<dbReference type="EMBL" id="JABCKI010000027">
    <property type="protein sequence ID" value="KAG5653941.1"/>
    <property type="molecule type" value="Genomic_DNA"/>
</dbReference>
<dbReference type="AlphaFoldDB" id="A0A9P7KNX8"/>
<comment type="similarity">
    <text evidence="1">Belongs to the asaB hydroxylase/desaturase family.</text>
</comment>
<dbReference type="PANTHER" id="PTHR34598:SF3">
    <property type="entry name" value="OXIDOREDUCTASE AN1597"/>
    <property type="match status" value="1"/>
</dbReference>
<comment type="caution">
    <text evidence="2">The sequence shown here is derived from an EMBL/GenBank/DDBJ whole genome shotgun (WGS) entry which is preliminary data.</text>
</comment>
<dbReference type="NCBIfam" id="NF041278">
    <property type="entry name" value="CmcJ_NvfI_EfuI"/>
    <property type="match status" value="1"/>
</dbReference>
<accession>A0A9P7KNX8</accession>
<reference evidence="2" key="2">
    <citation type="submission" date="2021-10" db="EMBL/GenBank/DDBJ databases">
        <title>Phylogenomics reveals ancestral predisposition of the termite-cultivated fungus Termitomyces towards a domesticated lifestyle.</title>
        <authorList>
            <person name="Auxier B."/>
            <person name="Grum-Grzhimaylo A."/>
            <person name="Cardenas M.E."/>
            <person name="Lodge J.D."/>
            <person name="Laessoe T."/>
            <person name="Pedersen O."/>
            <person name="Smith M.E."/>
            <person name="Kuyper T.W."/>
            <person name="Franco-Molano E.A."/>
            <person name="Baroni T.J."/>
            <person name="Aanen D.K."/>
        </authorList>
    </citation>
    <scope>NUCLEOTIDE SEQUENCE</scope>
    <source>
        <strain evidence="2">D49</strain>
    </source>
</reference>
<reference evidence="2" key="1">
    <citation type="submission" date="2021-02" db="EMBL/GenBank/DDBJ databases">
        <authorList>
            <person name="Nieuwenhuis M."/>
            <person name="Van De Peppel L.J.J."/>
        </authorList>
    </citation>
    <scope>NUCLEOTIDE SEQUENCE</scope>
    <source>
        <strain evidence="2">D49</strain>
    </source>
</reference>
<feature type="non-terminal residue" evidence="2">
    <location>
        <position position="95"/>
    </location>
</feature>
<dbReference type="GO" id="GO:0016491">
    <property type="term" value="F:oxidoreductase activity"/>
    <property type="evidence" value="ECO:0007669"/>
    <property type="project" value="InterPro"/>
</dbReference>
<name>A0A9P7KNX8_9AGAR</name>
<evidence type="ECO:0000313" key="3">
    <source>
        <dbReference type="Proteomes" id="UP000717328"/>
    </source>
</evidence>
<evidence type="ECO:0000313" key="2">
    <source>
        <dbReference type="EMBL" id="KAG5653941.1"/>
    </source>
</evidence>
<protein>
    <submittedName>
        <fullName evidence="2">Uncharacterized protein</fullName>
    </submittedName>
</protein>
<dbReference type="OrthoDB" id="412788at2759"/>
<dbReference type="Proteomes" id="UP000717328">
    <property type="component" value="Unassembled WGS sequence"/>
</dbReference>